<protein>
    <recommendedName>
        <fullName evidence="3">Secretion system C-terminal sorting domain-containing protein</fullName>
    </recommendedName>
</protein>
<evidence type="ECO:0000256" key="2">
    <source>
        <dbReference type="SAM" id="SignalP"/>
    </source>
</evidence>
<dbReference type="InterPro" id="IPR026444">
    <property type="entry name" value="Secre_tail"/>
</dbReference>
<evidence type="ECO:0000313" key="4">
    <source>
        <dbReference type="EMBL" id="GAA4243701.1"/>
    </source>
</evidence>
<dbReference type="InterPro" id="IPR013517">
    <property type="entry name" value="FG-GAP"/>
</dbReference>
<dbReference type="InterPro" id="IPR028994">
    <property type="entry name" value="Integrin_alpha_N"/>
</dbReference>
<feature type="domain" description="Secretion system C-terminal sorting" evidence="3">
    <location>
        <begin position="407"/>
        <end position="466"/>
    </location>
</feature>
<dbReference type="PANTHER" id="PTHR44103">
    <property type="entry name" value="PROPROTEIN CONVERTASE P"/>
    <property type="match status" value="1"/>
</dbReference>
<feature type="signal peptide" evidence="2">
    <location>
        <begin position="1"/>
        <end position="20"/>
    </location>
</feature>
<dbReference type="RefSeq" id="WP_344714244.1">
    <property type="nucleotide sequence ID" value="NZ_BAABCB010000018.1"/>
</dbReference>
<keyword evidence="5" id="KW-1185">Reference proteome</keyword>
<comment type="caution">
    <text evidence="4">The sequence shown here is derived from an EMBL/GenBank/DDBJ whole genome shotgun (WGS) entry which is preliminary data.</text>
</comment>
<evidence type="ECO:0000256" key="1">
    <source>
        <dbReference type="ARBA" id="ARBA00022729"/>
    </source>
</evidence>
<dbReference type="Pfam" id="PF13517">
    <property type="entry name" value="FG-GAP_3"/>
    <property type="match status" value="2"/>
</dbReference>
<organism evidence="4 5">
    <name type="scientific">Winogradskyella damuponensis</name>
    <dbReference type="NCBI Taxonomy" id="943939"/>
    <lineage>
        <taxon>Bacteria</taxon>
        <taxon>Pseudomonadati</taxon>
        <taxon>Bacteroidota</taxon>
        <taxon>Flavobacteriia</taxon>
        <taxon>Flavobacteriales</taxon>
        <taxon>Flavobacteriaceae</taxon>
        <taxon>Winogradskyella</taxon>
    </lineage>
</organism>
<dbReference type="Gene3D" id="2.130.10.130">
    <property type="entry name" value="Integrin alpha, N-terminal"/>
    <property type="match status" value="1"/>
</dbReference>
<evidence type="ECO:0000259" key="3">
    <source>
        <dbReference type="Pfam" id="PF18962"/>
    </source>
</evidence>
<reference evidence="5" key="1">
    <citation type="journal article" date="2019" name="Int. J. Syst. Evol. Microbiol.">
        <title>The Global Catalogue of Microorganisms (GCM) 10K type strain sequencing project: providing services to taxonomists for standard genome sequencing and annotation.</title>
        <authorList>
            <consortium name="The Broad Institute Genomics Platform"/>
            <consortium name="The Broad Institute Genome Sequencing Center for Infectious Disease"/>
            <person name="Wu L."/>
            <person name="Ma J."/>
        </authorList>
    </citation>
    <scope>NUCLEOTIDE SEQUENCE [LARGE SCALE GENOMIC DNA]</scope>
    <source>
        <strain evidence="5">JCM 17633</strain>
    </source>
</reference>
<keyword evidence="1 2" id="KW-0732">Signal</keyword>
<proteinExistence type="predicted"/>
<dbReference type="Pfam" id="PF18962">
    <property type="entry name" value="Por_Secre_tail"/>
    <property type="match status" value="1"/>
</dbReference>
<dbReference type="PANTHER" id="PTHR44103:SF1">
    <property type="entry name" value="PROPROTEIN CONVERTASE P"/>
    <property type="match status" value="1"/>
</dbReference>
<evidence type="ECO:0000313" key="5">
    <source>
        <dbReference type="Proteomes" id="UP001501682"/>
    </source>
</evidence>
<dbReference type="SUPFAM" id="SSF69318">
    <property type="entry name" value="Integrin alpha N-terminal domain"/>
    <property type="match status" value="1"/>
</dbReference>
<sequence>MKTKLLGLLSAFCITITANAQTDWAPKTTIDNATGDTPYAIDSGLMDNDGNIDILIGTEADNIIVWYKGNGDGTFSKQAEITNTLVNLGSIKLADLNNDTHMDILAAGYGNYTGSIGSDSKIVWFQGDGTGSFGAEQLITDAYDGMSGIFVGNIDAGTTPDIALTSNADNQVVWLSNDGSGNFTVGGTIDNTLSGPGVVNMKDIDNDGDLDALIGTTNYAGDVLEIFRNDLIPGGAVAFTKDATSVATGKAGLFYVSFEDLDGDANLDILATEISYGSGPTGHLYWYEDNGAGFTETTFTTSTNNPSMAQAKDLDNDGLVDIILSSGALGDVIDLVWFKNNGDGTFGPEQIINDTQSQVYVFTVADFDGDLDLDIASNAYGADNLNYIENLYETLSVADFDATSIKIFPNPTKDVLTFEGINETIKISVFDVLGKQVLEQTLNYGETLNVSQLVSGLYTIKFNNKFASKFIKE</sequence>
<dbReference type="EMBL" id="BAABCB010000018">
    <property type="protein sequence ID" value="GAA4243701.1"/>
    <property type="molecule type" value="Genomic_DNA"/>
</dbReference>
<dbReference type="Proteomes" id="UP001501682">
    <property type="component" value="Unassembled WGS sequence"/>
</dbReference>
<dbReference type="NCBIfam" id="TIGR04183">
    <property type="entry name" value="Por_Secre_tail"/>
    <property type="match status" value="1"/>
</dbReference>
<feature type="chain" id="PRO_5045277027" description="Secretion system C-terminal sorting domain-containing protein" evidence="2">
    <location>
        <begin position="21"/>
        <end position="473"/>
    </location>
</feature>
<accession>A0ABP8CUY8</accession>
<name>A0ABP8CUY8_9FLAO</name>
<gene>
    <name evidence="4" type="ORF">GCM10022292_19320</name>
</gene>